<dbReference type="PANTHER" id="PTHR35094">
    <property type="entry name" value="LEUCINE-RICH REPEAT EXTENSIN-LIKE PROTEIN 2"/>
    <property type="match status" value="1"/>
</dbReference>
<reference evidence="3 4" key="1">
    <citation type="journal article" date="2018" name="Proc. Natl. Acad. Sci. U.S.A.">
        <title>Draft genome sequence of Camellia sinensis var. sinensis provides insights into the evolution of the tea genome and tea quality.</title>
        <authorList>
            <person name="Wei C."/>
            <person name="Yang H."/>
            <person name="Wang S."/>
            <person name="Zhao J."/>
            <person name="Liu C."/>
            <person name="Gao L."/>
            <person name="Xia E."/>
            <person name="Lu Y."/>
            <person name="Tai Y."/>
            <person name="She G."/>
            <person name="Sun J."/>
            <person name="Cao H."/>
            <person name="Tong W."/>
            <person name="Gao Q."/>
            <person name="Li Y."/>
            <person name="Deng W."/>
            <person name="Jiang X."/>
            <person name="Wang W."/>
            <person name="Chen Q."/>
            <person name="Zhang S."/>
            <person name="Li H."/>
            <person name="Wu J."/>
            <person name="Wang P."/>
            <person name="Li P."/>
            <person name="Shi C."/>
            <person name="Zheng F."/>
            <person name="Jian J."/>
            <person name="Huang B."/>
            <person name="Shan D."/>
            <person name="Shi M."/>
            <person name="Fang C."/>
            <person name="Yue Y."/>
            <person name="Li F."/>
            <person name="Li D."/>
            <person name="Wei S."/>
            <person name="Han B."/>
            <person name="Jiang C."/>
            <person name="Yin Y."/>
            <person name="Xia T."/>
            <person name="Zhang Z."/>
            <person name="Bennetzen J.L."/>
            <person name="Zhao S."/>
            <person name="Wan X."/>
        </authorList>
    </citation>
    <scope>NUCLEOTIDE SEQUENCE [LARGE SCALE GENOMIC DNA]</scope>
    <source>
        <strain evidence="4">cv. Shuchazao</strain>
        <tissue evidence="3">Leaf</tissue>
    </source>
</reference>
<proteinExistence type="predicted"/>
<keyword evidence="4" id="KW-1185">Reference proteome</keyword>
<evidence type="ECO:0000256" key="2">
    <source>
        <dbReference type="SAM" id="Phobius"/>
    </source>
</evidence>
<comment type="caution">
    <text evidence="3">The sequence shown here is derived from an EMBL/GenBank/DDBJ whole genome shotgun (WGS) entry which is preliminary data.</text>
</comment>
<sequence length="131" mass="14005">MSITNPQFDPSKLLLMFFVITTIATPIHGLIPRKLDDTTVTGPPDSGIKCTSCCNPCNQSPPPPPPPPPPTPKLPPTQYCPPPPSPSFIYVTGQPGNLYPIDPYFSSAGRNFAVAMPLLMGCALVGLLAFW</sequence>
<dbReference type="AlphaFoldDB" id="A0A4S4DUT5"/>
<organism evidence="3 4">
    <name type="scientific">Camellia sinensis var. sinensis</name>
    <name type="common">China tea</name>
    <dbReference type="NCBI Taxonomy" id="542762"/>
    <lineage>
        <taxon>Eukaryota</taxon>
        <taxon>Viridiplantae</taxon>
        <taxon>Streptophyta</taxon>
        <taxon>Embryophyta</taxon>
        <taxon>Tracheophyta</taxon>
        <taxon>Spermatophyta</taxon>
        <taxon>Magnoliopsida</taxon>
        <taxon>eudicotyledons</taxon>
        <taxon>Gunneridae</taxon>
        <taxon>Pentapetalae</taxon>
        <taxon>asterids</taxon>
        <taxon>Ericales</taxon>
        <taxon>Theaceae</taxon>
        <taxon>Camellia</taxon>
    </lineage>
</organism>
<dbReference type="PANTHER" id="PTHR35094:SF1">
    <property type="entry name" value="PROTEIN, PUTATIVE-RELATED"/>
    <property type="match status" value="1"/>
</dbReference>
<evidence type="ECO:0000313" key="3">
    <source>
        <dbReference type="EMBL" id="THG07051.1"/>
    </source>
</evidence>
<feature type="region of interest" description="Disordered" evidence="1">
    <location>
        <begin position="57"/>
        <end position="81"/>
    </location>
</feature>
<evidence type="ECO:0000256" key="1">
    <source>
        <dbReference type="SAM" id="MobiDB-lite"/>
    </source>
</evidence>
<accession>A0A4S4DUT5</accession>
<feature type="transmembrane region" description="Helical" evidence="2">
    <location>
        <begin position="112"/>
        <end position="130"/>
    </location>
</feature>
<keyword evidence="2" id="KW-0812">Transmembrane</keyword>
<dbReference type="EMBL" id="SDRB02010285">
    <property type="protein sequence ID" value="THG07051.1"/>
    <property type="molecule type" value="Genomic_DNA"/>
</dbReference>
<feature type="transmembrane region" description="Helical" evidence="2">
    <location>
        <begin position="12"/>
        <end position="31"/>
    </location>
</feature>
<dbReference type="Proteomes" id="UP000306102">
    <property type="component" value="Unassembled WGS sequence"/>
</dbReference>
<keyword evidence="2" id="KW-0472">Membrane</keyword>
<keyword evidence="2" id="KW-1133">Transmembrane helix</keyword>
<name>A0A4S4DUT5_CAMSN</name>
<evidence type="ECO:0000313" key="4">
    <source>
        <dbReference type="Proteomes" id="UP000306102"/>
    </source>
</evidence>
<protein>
    <submittedName>
        <fullName evidence="3">Uncharacterized protein</fullName>
    </submittedName>
</protein>
<gene>
    <name evidence="3" type="ORF">TEA_003215</name>
</gene>
<feature type="compositionally biased region" description="Pro residues" evidence="1">
    <location>
        <begin position="59"/>
        <end position="81"/>
    </location>
</feature>
<dbReference type="STRING" id="542762.A0A4S4DUT5"/>